<evidence type="ECO:0000313" key="2">
    <source>
        <dbReference type="Proteomes" id="UP000664218"/>
    </source>
</evidence>
<sequence>MALITGLKIDGVDMPSPLPYEVEINSLDGEAGRNNNGKMIRDFVDDKISVALQWGMLTQAETNQILSAVNPKKGHVFFQATIYTAEDGEYTGTFYAGSRKQPIALQTSSGTLYRGVSFNIIER</sequence>
<dbReference type="InterPro" id="IPR046557">
    <property type="entry name" value="DUF6711"/>
</dbReference>
<keyword evidence="2" id="KW-1185">Reference proteome</keyword>
<gene>
    <name evidence="1" type="ORF">J3A84_04895</name>
</gene>
<dbReference type="Proteomes" id="UP000664218">
    <property type="component" value="Unassembled WGS sequence"/>
</dbReference>
<protein>
    <submittedName>
        <fullName evidence="1">Uncharacterized protein</fullName>
    </submittedName>
</protein>
<dbReference type="Pfam" id="PF20458">
    <property type="entry name" value="DUF6711"/>
    <property type="match status" value="1"/>
</dbReference>
<proteinExistence type="predicted"/>
<organism evidence="1 2">
    <name type="scientific">Proteiniclasticum aestuarii</name>
    <dbReference type="NCBI Taxonomy" id="2817862"/>
    <lineage>
        <taxon>Bacteria</taxon>
        <taxon>Bacillati</taxon>
        <taxon>Bacillota</taxon>
        <taxon>Clostridia</taxon>
        <taxon>Eubacteriales</taxon>
        <taxon>Clostridiaceae</taxon>
        <taxon>Proteiniclasticum</taxon>
    </lineage>
</organism>
<comment type="caution">
    <text evidence="1">The sequence shown here is derived from an EMBL/GenBank/DDBJ whole genome shotgun (WGS) entry which is preliminary data.</text>
</comment>
<evidence type="ECO:0000313" key="1">
    <source>
        <dbReference type="EMBL" id="MBO1264378.1"/>
    </source>
</evidence>
<accession>A0A939H9D6</accession>
<dbReference type="EMBL" id="JAFNJU010000003">
    <property type="protein sequence ID" value="MBO1264378.1"/>
    <property type="molecule type" value="Genomic_DNA"/>
</dbReference>
<name>A0A939H9D6_9CLOT</name>
<reference evidence="1" key="1">
    <citation type="submission" date="2021-03" db="EMBL/GenBank/DDBJ databases">
        <title>Proteiniclasticum marinus sp. nov., isolated from tidal flat sediment.</title>
        <authorList>
            <person name="Namirimu T."/>
            <person name="Yang J.-A."/>
            <person name="Yang S.-H."/>
            <person name="Kim Y.-J."/>
            <person name="Kwon K.K."/>
        </authorList>
    </citation>
    <scope>NUCLEOTIDE SEQUENCE</scope>
    <source>
        <strain evidence="1">SCR006</strain>
    </source>
</reference>
<dbReference type="AlphaFoldDB" id="A0A939H9D6"/>
<dbReference type="RefSeq" id="WP_207598892.1">
    <property type="nucleotide sequence ID" value="NZ_JAFNJU010000003.1"/>
</dbReference>